<evidence type="ECO:0000256" key="2">
    <source>
        <dbReference type="ARBA" id="ARBA00023172"/>
    </source>
</evidence>
<dbReference type="Pfam" id="PF11967">
    <property type="entry name" value="RecO_N"/>
    <property type="match status" value="1"/>
</dbReference>
<dbReference type="GO" id="GO:0043590">
    <property type="term" value="C:bacterial nucleoid"/>
    <property type="evidence" value="ECO:0007669"/>
    <property type="project" value="TreeGrafter"/>
</dbReference>
<evidence type="ECO:0000259" key="4">
    <source>
        <dbReference type="Pfam" id="PF11967"/>
    </source>
</evidence>
<dbReference type="PANTHER" id="PTHR33991">
    <property type="entry name" value="DNA REPAIR PROTEIN RECO"/>
    <property type="match status" value="1"/>
</dbReference>
<dbReference type="Proteomes" id="UP000178646">
    <property type="component" value="Unassembled WGS sequence"/>
</dbReference>
<keyword evidence="1" id="KW-0227">DNA damage</keyword>
<organism evidence="5 6">
    <name type="scientific">Candidatus Terrybacteria bacterium RIFCSPHIGHO2_02_41_19</name>
    <dbReference type="NCBI Taxonomy" id="1802364"/>
    <lineage>
        <taxon>Bacteria</taxon>
        <taxon>Candidatus Terryibacteriota</taxon>
    </lineage>
</organism>
<dbReference type="InterPro" id="IPR022572">
    <property type="entry name" value="DNA_rep/recomb_RecO_N"/>
</dbReference>
<dbReference type="GO" id="GO:0006310">
    <property type="term" value="P:DNA recombination"/>
    <property type="evidence" value="ECO:0007669"/>
    <property type="project" value="UniProtKB-KW"/>
</dbReference>
<evidence type="ECO:0000256" key="1">
    <source>
        <dbReference type="ARBA" id="ARBA00022763"/>
    </source>
</evidence>
<evidence type="ECO:0000313" key="5">
    <source>
        <dbReference type="EMBL" id="OHA51125.1"/>
    </source>
</evidence>
<dbReference type="GO" id="GO:0006302">
    <property type="term" value="P:double-strand break repair"/>
    <property type="evidence" value="ECO:0007669"/>
    <property type="project" value="TreeGrafter"/>
</dbReference>
<name>A0A1G2PS37_9BACT</name>
<dbReference type="PANTHER" id="PTHR33991:SF1">
    <property type="entry name" value="DNA REPAIR PROTEIN RECO"/>
    <property type="match status" value="1"/>
</dbReference>
<dbReference type="EMBL" id="MHSU01000007">
    <property type="protein sequence ID" value="OHA51125.1"/>
    <property type="molecule type" value="Genomic_DNA"/>
</dbReference>
<accession>A0A1G2PS37</accession>
<dbReference type="Gene3D" id="2.40.50.140">
    <property type="entry name" value="Nucleic acid-binding proteins"/>
    <property type="match status" value="1"/>
</dbReference>
<comment type="caution">
    <text evidence="5">The sequence shown here is derived from an EMBL/GenBank/DDBJ whole genome shotgun (WGS) entry which is preliminary data.</text>
</comment>
<keyword evidence="2" id="KW-0233">DNA recombination</keyword>
<sequence length="188" mass="21534">MAHQIYLTDGIILKKRDFGEADRLFWIYTEKFGMIMASAKGVRLEKSKLRGNLDVFTFGDFAVISSKDFWRLVDARETISPKLNHDSAEQPRLIGRRVKVFANVTNLMTRMIKGEERNEELWTRLKNLFLGLFPAHRGNKNTTMKDLKDLEIKSIAAILKTLGYMQEIPASGKVLISAINRAIKESML</sequence>
<dbReference type="SUPFAM" id="SSF50249">
    <property type="entry name" value="Nucleic acid-binding proteins"/>
    <property type="match status" value="1"/>
</dbReference>
<evidence type="ECO:0000313" key="6">
    <source>
        <dbReference type="Proteomes" id="UP000178646"/>
    </source>
</evidence>
<gene>
    <name evidence="5" type="ORF">A2W59_00205</name>
</gene>
<protein>
    <recommendedName>
        <fullName evidence="4">DNA replication/recombination mediator RecO N-terminal domain-containing protein</fullName>
    </recommendedName>
</protein>
<dbReference type="InterPro" id="IPR012340">
    <property type="entry name" value="NA-bd_OB-fold"/>
</dbReference>
<reference evidence="5 6" key="1">
    <citation type="journal article" date="2016" name="Nat. Commun.">
        <title>Thousands of microbial genomes shed light on interconnected biogeochemical processes in an aquifer system.</title>
        <authorList>
            <person name="Anantharaman K."/>
            <person name="Brown C.T."/>
            <person name="Hug L.A."/>
            <person name="Sharon I."/>
            <person name="Castelle C.J."/>
            <person name="Probst A.J."/>
            <person name="Thomas B.C."/>
            <person name="Singh A."/>
            <person name="Wilkins M.J."/>
            <person name="Karaoz U."/>
            <person name="Brodie E.L."/>
            <person name="Williams K.H."/>
            <person name="Hubbard S.S."/>
            <person name="Banfield J.F."/>
        </authorList>
    </citation>
    <scope>NUCLEOTIDE SEQUENCE [LARGE SCALE GENOMIC DNA]</scope>
</reference>
<proteinExistence type="predicted"/>
<keyword evidence="3" id="KW-0234">DNA repair</keyword>
<feature type="domain" description="DNA replication/recombination mediator RecO N-terminal" evidence="4">
    <location>
        <begin position="5"/>
        <end position="63"/>
    </location>
</feature>
<evidence type="ECO:0000256" key="3">
    <source>
        <dbReference type="ARBA" id="ARBA00023204"/>
    </source>
</evidence>
<dbReference type="AlphaFoldDB" id="A0A1G2PS37"/>
<dbReference type="InterPro" id="IPR003717">
    <property type="entry name" value="RecO"/>
</dbReference>